<name>A0A5E5P783_9BURK</name>
<organism evidence="1 2">
    <name type="scientific">Pandoraea apista</name>
    <dbReference type="NCBI Taxonomy" id="93218"/>
    <lineage>
        <taxon>Bacteria</taxon>
        <taxon>Pseudomonadati</taxon>
        <taxon>Pseudomonadota</taxon>
        <taxon>Betaproteobacteria</taxon>
        <taxon>Burkholderiales</taxon>
        <taxon>Burkholderiaceae</taxon>
        <taxon>Pandoraea</taxon>
    </lineage>
</organism>
<protein>
    <recommendedName>
        <fullName evidence="3">TubC N-terminal docking domain-containing protein</fullName>
    </recommendedName>
</protein>
<dbReference type="Proteomes" id="UP000364291">
    <property type="component" value="Unassembled WGS sequence"/>
</dbReference>
<reference evidence="1 2" key="1">
    <citation type="submission" date="2019-08" db="EMBL/GenBank/DDBJ databases">
        <authorList>
            <person name="Peeters C."/>
        </authorList>
    </citation>
    <scope>NUCLEOTIDE SEQUENCE [LARGE SCALE GENOMIC DNA]</scope>
    <source>
        <strain evidence="1 2">LMG 18089</strain>
    </source>
</reference>
<dbReference type="RefSeq" id="WP_150728676.1">
    <property type="nucleotide sequence ID" value="NZ_CABPSX010000004.1"/>
</dbReference>
<evidence type="ECO:0000313" key="1">
    <source>
        <dbReference type="EMBL" id="VVG71659.1"/>
    </source>
</evidence>
<dbReference type="AlphaFoldDB" id="A0A5E5P783"/>
<sequence length="137" mass="15797">MNALEVWCLCRDRKVSLVATRPTLKYWGPADVLPEIVPMIRCHKEALLDLVESLDGLPVEDGPFTPYMPPVSPETLHEWQAELAPLVARCARYRGWGEDAVEMLVAALYRMPVYTVWIDLVSYREWVARIEQEEVKQ</sequence>
<proteinExistence type="predicted"/>
<accession>A0A5E5P783</accession>
<evidence type="ECO:0008006" key="3">
    <source>
        <dbReference type="Google" id="ProtNLM"/>
    </source>
</evidence>
<evidence type="ECO:0000313" key="2">
    <source>
        <dbReference type="Proteomes" id="UP000364291"/>
    </source>
</evidence>
<dbReference type="OrthoDB" id="9098458at2"/>
<dbReference type="EMBL" id="CABPSX010000004">
    <property type="protein sequence ID" value="VVG71659.1"/>
    <property type="molecule type" value="Genomic_DNA"/>
</dbReference>
<gene>
    <name evidence="1" type="ORF">PAP18089_02644</name>
</gene>